<sequence>MENQVINITKNNKLYLYNSNRLPSEGFTWYRGKSVLREVEGIEFLSINNVQSYTPDLKSAVIDFANLNILDNKEIISIVKKYGFLGLVHFLEEGKGAYFWKTHHTDFDWYKLLGIDEPSKISTPFTNGLSSSAKHPFWDYYREPLEVFQNVVAWFQEIVSVLVAVERVSKENPAGFYQSEEFTELRWITQKTGPLSITLSYLPNGLPVWVMPVNSLLTALYSFLFWMIQNSYPIRQCPTCGKYFWADDKQHRKLYCNKDCAMNPVREREKEKRKVIRQSKKKTGEEIAKDTGIPLNRIKEILGEE</sequence>
<comment type="caution">
    <text evidence="1">The sequence shown here is derived from an EMBL/GenBank/DDBJ whole genome shotgun (WGS) entry which is preliminary data.</text>
</comment>
<evidence type="ECO:0000313" key="2">
    <source>
        <dbReference type="Proteomes" id="UP001154312"/>
    </source>
</evidence>
<dbReference type="AlphaFoldDB" id="A0A9X4GZR0"/>
<dbReference type="Proteomes" id="UP001154312">
    <property type="component" value="Unassembled WGS sequence"/>
</dbReference>
<gene>
    <name evidence="1" type="ORF">L7E55_11950</name>
</gene>
<name>A0A9X4GZR0_9FIRM</name>
<organism evidence="1 2">
    <name type="scientific">Pelotomaculum isophthalicicum JI</name>
    <dbReference type="NCBI Taxonomy" id="947010"/>
    <lineage>
        <taxon>Bacteria</taxon>
        <taxon>Bacillati</taxon>
        <taxon>Bacillota</taxon>
        <taxon>Clostridia</taxon>
        <taxon>Eubacteriales</taxon>
        <taxon>Desulfotomaculaceae</taxon>
        <taxon>Pelotomaculum</taxon>
    </lineage>
</organism>
<accession>A0A9X4GZR0</accession>
<reference evidence="1" key="1">
    <citation type="submission" date="2022-02" db="EMBL/GenBank/DDBJ databases">
        <authorList>
            <person name="Leng L."/>
        </authorList>
    </citation>
    <scope>NUCLEOTIDE SEQUENCE</scope>
    <source>
        <strain evidence="1">JI</strain>
    </source>
</reference>
<dbReference type="EMBL" id="JAKOAV010000023">
    <property type="protein sequence ID" value="MDF9409065.1"/>
    <property type="molecule type" value="Genomic_DNA"/>
</dbReference>
<evidence type="ECO:0000313" key="1">
    <source>
        <dbReference type="EMBL" id="MDF9409065.1"/>
    </source>
</evidence>
<keyword evidence="2" id="KW-1185">Reference proteome</keyword>
<protein>
    <submittedName>
        <fullName evidence="1">Uncharacterized protein</fullName>
    </submittedName>
</protein>
<proteinExistence type="predicted"/>
<dbReference type="RefSeq" id="WP_277444489.1">
    <property type="nucleotide sequence ID" value="NZ_JAKOAV010000023.1"/>
</dbReference>